<dbReference type="PATRIC" id="fig|106634.4.peg.865"/>
<comment type="pathway">
    <text evidence="2 13">Cofactor biosynthesis; riboflavin biosynthesis; 5-amino-6-(D-ribitylamino)uracil from GTP: step 2/4.</text>
</comment>
<accession>A0A0G3G0C6</accession>
<keyword evidence="6 13" id="KW-0686">Riboflavin biosynthesis</keyword>
<dbReference type="FunFam" id="3.40.140.10:FF:000025">
    <property type="entry name" value="Riboflavin biosynthesis protein RibD"/>
    <property type="match status" value="1"/>
</dbReference>
<dbReference type="EC" id="3.5.4.26" evidence="13"/>
<evidence type="ECO:0000256" key="7">
    <source>
        <dbReference type="ARBA" id="ARBA00022723"/>
    </source>
</evidence>
<comment type="cofactor">
    <cofactor evidence="13 16">
        <name>Zn(2+)</name>
        <dbReference type="ChEBI" id="CHEBI:29105"/>
    </cofactor>
    <text evidence="13 16">Binds 1 zinc ion.</text>
</comment>
<dbReference type="Proteomes" id="UP000064201">
    <property type="component" value="Chromosome"/>
</dbReference>
<evidence type="ECO:0000256" key="14">
    <source>
        <dbReference type="PIRSR" id="PIRSR006769-1"/>
    </source>
</evidence>
<feature type="binding site" evidence="15">
    <location>
        <position position="177"/>
    </location>
    <ligand>
        <name>substrate</name>
    </ligand>
</feature>
<sequence>MEAPTTEQVIADRRHMARALKLADYGRFTADPNPRVGCVIVRDGREVGAGLHWKAGEVHAEVNALQAAGEAVQGATAYVTLEPCSHQGRTPPCTDALIRAGVARVVIAMLDPNPQVCGGGIDALQAAGIRVDSGVLEAEARALNPGFVQRMEQGRPWVRVKLAASLDGRTAMASGESQWITGEAARRDVQLWRARAGAIVTGSGTVVGDDPRLNVRMKPFDLAAHAGFPDDPRYHDLPTRQPLRVILDARLRTPPGSQILRDGPVWILTSPDVVGSPAADALRGKGAEVRAVPLAEESAEGGLDLGAVLTELGRAEVNELHVESGPGLAGALARGGWVDEWLIYQAPLLMGSSARPLVEWPLARMAERAELEVIDTRWVGDTLRLLARPRS</sequence>
<evidence type="ECO:0000256" key="10">
    <source>
        <dbReference type="ARBA" id="ARBA00022857"/>
    </source>
</evidence>
<dbReference type="InterPro" id="IPR002734">
    <property type="entry name" value="RibDG_C"/>
</dbReference>
<comment type="similarity">
    <text evidence="4 13">In the N-terminal section; belongs to the cytidine and deoxycytidylate deaminase family.</text>
</comment>
<comment type="catalytic activity">
    <reaction evidence="13">
        <text>5-amino-6-(5-phospho-D-ribitylamino)uracil + NADP(+) = 5-amino-6-(5-phospho-D-ribosylamino)uracil + NADPH + H(+)</text>
        <dbReference type="Rhea" id="RHEA:17845"/>
        <dbReference type="ChEBI" id="CHEBI:15378"/>
        <dbReference type="ChEBI" id="CHEBI:57783"/>
        <dbReference type="ChEBI" id="CHEBI:58349"/>
        <dbReference type="ChEBI" id="CHEBI:58421"/>
        <dbReference type="ChEBI" id="CHEBI:58453"/>
        <dbReference type="EC" id="1.1.1.193"/>
    </reaction>
</comment>
<feature type="binding site" evidence="15">
    <location>
        <position position="216"/>
    </location>
    <ligand>
        <name>substrate</name>
    </ligand>
</feature>
<evidence type="ECO:0000256" key="6">
    <source>
        <dbReference type="ARBA" id="ARBA00022619"/>
    </source>
</evidence>
<evidence type="ECO:0000256" key="4">
    <source>
        <dbReference type="ARBA" id="ARBA00005259"/>
    </source>
</evidence>
<feature type="active site" description="Proton donor" evidence="14">
    <location>
        <position position="61"/>
    </location>
</feature>
<dbReference type="SUPFAM" id="SSF53597">
    <property type="entry name" value="Dihydrofolate reductase-like"/>
    <property type="match status" value="1"/>
</dbReference>
<dbReference type="Gene3D" id="3.40.140.10">
    <property type="entry name" value="Cytidine Deaminase, domain 2"/>
    <property type="match status" value="1"/>
</dbReference>
<dbReference type="PANTHER" id="PTHR38011">
    <property type="entry name" value="DIHYDROFOLATE REDUCTASE FAMILY PROTEIN (AFU_ORTHOLOGUE AFUA_8G06820)"/>
    <property type="match status" value="1"/>
</dbReference>
<dbReference type="InterPro" id="IPR024072">
    <property type="entry name" value="DHFR-like_dom_sf"/>
</dbReference>
<evidence type="ECO:0000256" key="13">
    <source>
        <dbReference type="PIRNR" id="PIRNR006769"/>
    </source>
</evidence>
<dbReference type="InterPro" id="IPR004794">
    <property type="entry name" value="Eubact_RibD"/>
</dbReference>
<proteinExistence type="inferred from homology"/>
<comment type="function">
    <text evidence="1 13">Converts 2,5-diamino-6-(ribosylamino)-4(3h)-pyrimidinone 5'-phosphate into 5-amino-6-(ribosylamino)-2,4(1h,3h)-pyrimidinedione 5'-phosphate.</text>
</comment>
<dbReference type="Gene3D" id="3.40.430.10">
    <property type="entry name" value="Dihydrofolate Reductase, subunit A"/>
    <property type="match status" value="1"/>
</dbReference>
<organism evidence="18 19">
    <name type="scientific">Thioalkalivibrio versutus</name>
    <dbReference type="NCBI Taxonomy" id="106634"/>
    <lineage>
        <taxon>Bacteria</taxon>
        <taxon>Pseudomonadati</taxon>
        <taxon>Pseudomonadota</taxon>
        <taxon>Gammaproteobacteria</taxon>
        <taxon>Chromatiales</taxon>
        <taxon>Ectothiorhodospiraceae</taxon>
        <taxon>Thioalkalivibrio</taxon>
    </lineage>
</organism>
<dbReference type="AlphaFoldDB" id="A0A0G3G0C6"/>
<feature type="binding site" evidence="15">
    <location>
        <position position="209"/>
    </location>
    <ligand>
        <name>NADP(+)</name>
        <dbReference type="ChEBI" id="CHEBI:58349"/>
    </ligand>
</feature>
<keyword evidence="10 13" id="KW-0521">NADP</keyword>
<dbReference type="NCBIfam" id="TIGR00227">
    <property type="entry name" value="ribD_Cterm"/>
    <property type="match status" value="1"/>
</dbReference>
<evidence type="ECO:0000256" key="2">
    <source>
        <dbReference type="ARBA" id="ARBA00004882"/>
    </source>
</evidence>
<dbReference type="PROSITE" id="PS00903">
    <property type="entry name" value="CYT_DCMP_DEAMINASES_1"/>
    <property type="match status" value="1"/>
</dbReference>
<dbReference type="EC" id="1.1.1.193" evidence="13"/>
<feature type="domain" description="CMP/dCMP-type deaminase" evidence="17">
    <location>
        <begin position="10"/>
        <end position="132"/>
    </location>
</feature>
<dbReference type="Pfam" id="PF00383">
    <property type="entry name" value="dCMP_cyt_deam_1"/>
    <property type="match status" value="1"/>
</dbReference>
<dbReference type="InterPro" id="IPR050765">
    <property type="entry name" value="Riboflavin_Biosynth_HTPR"/>
</dbReference>
<feature type="binding site" evidence="15">
    <location>
        <begin position="325"/>
        <end position="331"/>
    </location>
    <ligand>
        <name>NADP(+)</name>
        <dbReference type="ChEBI" id="CHEBI:58349"/>
    </ligand>
</feature>
<keyword evidence="7 13" id="KW-0479">Metal-binding</keyword>
<evidence type="ECO:0000256" key="11">
    <source>
        <dbReference type="ARBA" id="ARBA00023002"/>
    </source>
</evidence>
<name>A0A0G3G0C6_9GAMM</name>
<dbReference type="SUPFAM" id="SSF53927">
    <property type="entry name" value="Cytidine deaminase-like"/>
    <property type="match status" value="1"/>
</dbReference>
<feature type="binding site" evidence="15">
    <location>
        <position position="163"/>
    </location>
    <ligand>
        <name>NADP(+)</name>
        <dbReference type="ChEBI" id="CHEBI:58349"/>
    </ligand>
</feature>
<dbReference type="GO" id="GO:0050661">
    <property type="term" value="F:NADP binding"/>
    <property type="evidence" value="ECO:0007669"/>
    <property type="project" value="InterPro"/>
</dbReference>
<keyword evidence="9 13" id="KW-0862">Zinc</keyword>
<evidence type="ECO:0000256" key="9">
    <source>
        <dbReference type="ARBA" id="ARBA00022833"/>
    </source>
</evidence>
<evidence type="ECO:0000313" key="19">
    <source>
        <dbReference type="Proteomes" id="UP000064201"/>
    </source>
</evidence>
<evidence type="ECO:0000256" key="16">
    <source>
        <dbReference type="PIRSR" id="PIRSR006769-3"/>
    </source>
</evidence>
<evidence type="ECO:0000256" key="12">
    <source>
        <dbReference type="ARBA" id="ARBA00023268"/>
    </source>
</evidence>
<dbReference type="InterPro" id="IPR016192">
    <property type="entry name" value="APOBEC/CMP_deaminase_Zn-bd"/>
</dbReference>
<feature type="binding site" evidence="15">
    <location>
        <position position="205"/>
    </location>
    <ligand>
        <name>NADP(+)</name>
        <dbReference type="ChEBI" id="CHEBI:58349"/>
    </ligand>
</feature>
<keyword evidence="12" id="KW-0511">Multifunctional enzyme</keyword>
<keyword evidence="8 13" id="KW-0378">Hydrolase</keyword>
<evidence type="ECO:0000256" key="3">
    <source>
        <dbReference type="ARBA" id="ARBA00004910"/>
    </source>
</evidence>
<feature type="binding site" evidence="15">
    <location>
        <position position="323"/>
    </location>
    <ligand>
        <name>substrate</name>
    </ligand>
</feature>
<dbReference type="GO" id="GO:0008270">
    <property type="term" value="F:zinc ion binding"/>
    <property type="evidence" value="ECO:0007669"/>
    <property type="project" value="InterPro"/>
</dbReference>
<dbReference type="InterPro" id="IPR002125">
    <property type="entry name" value="CMP_dCMP_dom"/>
</dbReference>
<evidence type="ECO:0000256" key="8">
    <source>
        <dbReference type="ARBA" id="ARBA00022801"/>
    </source>
</evidence>
<dbReference type="InterPro" id="IPR011549">
    <property type="entry name" value="RibD_C"/>
</dbReference>
<dbReference type="UniPathway" id="UPA00275">
    <property type="reaction ID" value="UER00401"/>
</dbReference>
<feature type="binding site" evidence="15">
    <location>
        <position position="179"/>
    </location>
    <ligand>
        <name>NADP(+)</name>
        <dbReference type="ChEBI" id="CHEBI:58349"/>
    </ligand>
</feature>
<comment type="pathway">
    <text evidence="3 13">Cofactor biosynthesis; riboflavin biosynthesis; 5-amino-6-(D-ribitylamino)uracil from GTP: step 3/4.</text>
</comment>
<dbReference type="GO" id="GO:0009231">
    <property type="term" value="P:riboflavin biosynthetic process"/>
    <property type="evidence" value="ECO:0007669"/>
    <property type="project" value="UniProtKB-UniPathway"/>
</dbReference>
<evidence type="ECO:0000256" key="1">
    <source>
        <dbReference type="ARBA" id="ARBA00002151"/>
    </source>
</evidence>
<dbReference type="GO" id="GO:0008703">
    <property type="term" value="F:5-amino-6-(5-phosphoribosylamino)uracil reductase activity"/>
    <property type="evidence" value="ECO:0007669"/>
    <property type="project" value="UniProtKB-EC"/>
</dbReference>
<keyword evidence="19" id="KW-1185">Reference proteome</keyword>
<dbReference type="InterPro" id="IPR016193">
    <property type="entry name" value="Cytidine_deaminase-like"/>
</dbReference>
<evidence type="ECO:0000256" key="5">
    <source>
        <dbReference type="ARBA" id="ARBA00007417"/>
    </source>
</evidence>
<dbReference type="KEGG" id="tvr:TVD_04245"/>
<feature type="binding site" evidence="15">
    <location>
        <position position="193"/>
    </location>
    <ligand>
        <name>substrate</name>
    </ligand>
</feature>
<dbReference type="PROSITE" id="PS51747">
    <property type="entry name" value="CYT_DCMP_DEAMINASES_2"/>
    <property type="match status" value="1"/>
</dbReference>
<dbReference type="CDD" id="cd01284">
    <property type="entry name" value="Riboflavin_deaminase-reductase"/>
    <property type="match status" value="1"/>
</dbReference>
<feature type="binding site" evidence="16">
    <location>
        <position position="93"/>
    </location>
    <ligand>
        <name>Zn(2+)</name>
        <dbReference type="ChEBI" id="CHEBI:29105"/>
        <note>catalytic</note>
    </ligand>
</feature>
<dbReference type="STRING" id="106634.TVD_04245"/>
<comment type="similarity">
    <text evidence="5 13">In the C-terminal section; belongs to the HTP reductase family.</text>
</comment>
<dbReference type="PANTHER" id="PTHR38011:SF7">
    <property type="entry name" value="2,5-DIAMINO-6-RIBOSYLAMINO-4(3H)-PYRIMIDINONE 5'-PHOSPHATE REDUCTASE"/>
    <property type="match status" value="1"/>
</dbReference>
<dbReference type="RefSeq" id="WP_019571436.1">
    <property type="nucleotide sequence ID" value="NZ_CP011367.1"/>
</dbReference>
<feature type="binding site" evidence="16">
    <location>
        <position position="84"/>
    </location>
    <ligand>
        <name>Zn(2+)</name>
        <dbReference type="ChEBI" id="CHEBI:29105"/>
        <note>catalytic</note>
    </ligand>
</feature>
<comment type="catalytic activity">
    <reaction evidence="13">
        <text>2,5-diamino-6-hydroxy-4-(5-phosphoribosylamino)-pyrimidine + H2O + H(+) = 5-amino-6-(5-phospho-D-ribosylamino)uracil + NH4(+)</text>
        <dbReference type="Rhea" id="RHEA:21868"/>
        <dbReference type="ChEBI" id="CHEBI:15377"/>
        <dbReference type="ChEBI" id="CHEBI:15378"/>
        <dbReference type="ChEBI" id="CHEBI:28938"/>
        <dbReference type="ChEBI" id="CHEBI:58453"/>
        <dbReference type="ChEBI" id="CHEBI:58614"/>
        <dbReference type="EC" id="3.5.4.26"/>
    </reaction>
</comment>
<feature type="binding site" evidence="16">
    <location>
        <position position="59"/>
    </location>
    <ligand>
        <name>Zn(2+)</name>
        <dbReference type="ChEBI" id="CHEBI:29105"/>
        <note>catalytic</note>
    </ligand>
</feature>
<dbReference type="OrthoDB" id="9800865at2"/>
<feature type="binding site" evidence="15">
    <location>
        <position position="213"/>
    </location>
    <ligand>
        <name>substrate</name>
    </ligand>
</feature>
<dbReference type="GO" id="GO:0008835">
    <property type="term" value="F:diaminohydroxyphosphoribosylaminopyrimidine deaminase activity"/>
    <property type="evidence" value="ECO:0007669"/>
    <property type="project" value="UniProtKB-EC"/>
</dbReference>
<protein>
    <recommendedName>
        <fullName evidence="13">Riboflavin biosynthesis protein RibD</fullName>
    </recommendedName>
    <domain>
        <recommendedName>
            <fullName evidence="13">Diaminohydroxyphosphoribosylaminopyrimidine deaminase</fullName>
            <shortName evidence="13">DRAP deaminase</shortName>
            <ecNumber evidence="13">3.5.4.26</ecNumber>
        </recommendedName>
        <alternativeName>
            <fullName evidence="13">Riboflavin-specific deaminase</fullName>
        </alternativeName>
    </domain>
    <domain>
        <recommendedName>
            <fullName evidence="13">5-amino-6-(5-phosphoribosylamino)uracil reductase</fullName>
            <ecNumber evidence="13">1.1.1.193</ecNumber>
        </recommendedName>
        <alternativeName>
            <fullName evidence="13">HTP reductase</fullName>
        </alternativeName>
    </domain>
</protein>
<dbReference type="EMBL" id="CP011367">
    <property type="protein sequence ID" value="AKJ94628.1"/>
    <property type="molecule type" value="Genomic_DNA"/>
</dbReference>
<reference evidence="18 19" key="1">
    <citation type="submission" date="2015-04" db="EMBL/GenBank/DDBJ databases">
        <title>Complete Sequence for the Genome of the Thioalkalivibrio versutus D301.</title>
        <authorList>
            <person name="Mu T."/>
            <person name="Zhou J."/>
            <person name="Xu X."/>
        </authorList>
    </citation>
    <scope>NUCLEOTIDE SEQUENCE [LARGE SCALE GENOMIC DNA]</scope>
    <source>
        <strain evidence="18 19">D301</strain>
    </source>
</reference>
<evidence type="ECO:0000256" key="15">
    <source>
        <dbReference type="PIRSR" id="PIRSR006769-2"/>
    </source>
</evidence>
<dbReference type="Pfam" id="PF01872">
    <property type="entry name" value="RibD_C"/>
    <property type="match status" value="1"/>
</dbReference>
<evidence type="ECO:0000313" key="18">
    <source>
        <dbReference type="EMBL" id="AKJ94628.1"/>
    </source>
</evidence>
<keyword evidence="11 13" id="KW-0560">Oxidoreductase</keyword>
<dbReference type="NCBIfam" id="TIGR00326">
    <property type="entry name" value="eubact_ribD"/>
    <property type="match status" value="1"/>
</dbReference>
<gene>
    <name evidence="18" type="ORF">TVD_04245</name>
</gene>
<dbReference type="PIRSF" id="PIRSF006769">
    <property type="entry name" value="RibD"/>
    <property type="match status" value="1"/>
</dbReference>
<evidence type="ECO:0000259" key="17">
    <source>
        <dbReference type="PROSITE" id="PS51747"/>
    </source>
</evidence>